<feature type="signal peptide" evidence="1">
    <location>
        <begin position="1"/>
        <end position="21"/>
    </location>
</feature>
<evidence type="ECO:0000313" key="3">
    <source>
        <dbReference type="Proteomes" id="UP000828390"/>
    </source>
</evidence>
<feature type="chain" id="PRO_5038844419" evidence="1">
    <location>
        <begin position="22"/>
        <end position="66"/>
    </location>
</feature>
<evidence type="ECO:0000256" key="1">
    <source>
        <dbReference type="SAM" id="SignalP"/>
    </source>
</evidence>
<accession>A0A9D4BF03</accession>
<gene>
    <name evidence="2" type="ORF">DPMN_075554</name>
</gene>
<keyword evidence="1" id="KW-0732">Signal</keyword>
<comment type="caution">
    <text evidence="2">The sequence shown here is derived from an EMBL/GenBank/DDBJ whole genome shotgun (WGS) entry which is preliminary data.</text>
</comment>
<name>A0A9D4BF03_DREPO</name>
<dbReference type="EMBL" id="JAIWYP010000015">
    <property type="protein sequence ID" value="KAH3700575.1"/>
    <property type="molecule type" value="Genomic_DNA"/>
</dbReference>
<proteinExistence type="predicted"/>
<dbReference type="AlphaFoldDB" id="A0A9D4BF03"/>
<reference evidence="2" key="2">
    <citation type="submission" date="2020-11" db="EMBL/GenBank/DDBJ databases">
        <authorList>
            <person name="McCartney M.A."/>
            <person name="Auch B."/>
            <person name="Kono T."/>
            <person name="Mallez S."/>
            <person name="Becker A."/>
            <person name="Gohl D.M."/>
            <person name="Silverstein K.A.T."/>
            <person name="Koren S."/>
            <person name="Bechman K.B."/>
            <person name="Herman A."/>
            <person name="Abrahante J.E."/>
            <person name="Garbe J."/>
        </authorList>
    </citation>
    <scope>NUCLEOTIDE SEQUENCE</scope>
    <source>
        <strain evidence="2">Duluth1</strain>
        <tissue evidence="2">Whole animal</tissue>
    </source>
</reference>
<protein>
    <submittedName>
        <fullName evidence="2">Uncharacterized protein</fullName>
    </submittedName>
</protein>
<organism evidence="2 3">
    <name type="scientific">Dreissena polymorpha</name>
    <name type="common">Zebra mussel</name>
    <name type="synonym">Mytilus polymorpha</name>
    <dbReference type="NCBI Taxonomy" id="45954"/>
    <lineage>
        <taxon>Eukaryota</taxon>
        <taxon>Metazoa</taxon>
        <taxon>Spiralia</taxon>
        <taxon>Lophotrochozoa</taxon>
        <taxon>Mollusca</taxon>
        <taxon>Bivalvia</taxon>
        <taxon>Autobranchia</taxon>
        <taxon>Heteroconchia</taxon>
        <taxon>Euheterodonta</taxon>
        <taxon>Imparidentia</taxon>
        <taxon>Neoheterodontei</taxon>
        <taxon>Myida</taxon>
        <taxon>Dreissenoidea</taxon>
        <taxon>Dreissenidae</taxon>
        <taxon>Dreissena</taxon>
    </lineage>
</organism>
<evidence type="ECO:0000313" key="2">
    <source>
        <dbReference type="EMBL" id="KAH3700575.1"/>
    </source>
</evidence>
<keyword evidence="3" id="KW-1185">Reference proteome</keyword>
<sequence length="66" mass="7006">MSRGCFLMLIVLLCLIGGSNQGPIIGRNTCLRVVCPLPCPFGFERPHFCCTCGPDQIGGSEPPIGI</sequence>
<dbReference type="Proteomes" id="UP000828390">
    <property type="component" value="Unassembled WGS sequence"/>
</dbReference>
<reference evidence="2" key="1">
    <citation type="journal article" date="2019" name="bioRxiv">
        <title>The Genome of the Zebra Mussel, Dreissena polymorpha: A Resource for Invasive Species Research.</title>
        <authorList>
            <person name="McCartney M.A."/>
            <person name="Auch B."/>
            <person name="Kono T."/>
            <person name="Mallez S."/>
            <person name="Zhang Y."/>
            <person name="Obille A."/>
            <person name="Becker A."/>
            <person name="Abrahante J.E."/>
            <person name="Garbe J."/>
            <person name="Badalamenti J.P."/>
            <person name="Herman A."/>
            <person name="Mangelson H."/>
            <person name="Liachko I."/>
            <person name="Sullivan S."/>
            <person name="Sone E.D."/>
            <person name="Koren S."/>
            <person name="Silverstein K.A.T."/>
            <person name="Beckman K.B."/>
            <person name="Gohl D.M."/>
        </authorList>
    </citation>
    <scope>NUCLEOTIDE SEQUENCE</scope>
    <source>
        <strain evidence="2">Duluth1</strain>
        <tissue evidence="2">Whole animal</tissue>
    </source>
</reference>